<evidence type="ECO:0000256" key="5">
    <source>
        <dbReference type="ARBA" id="ARBA00023141"/>
    </source>
</evidence>
<dbReference type="AlphaFoldDB" id="A0A1I2HCK5"/>
<comment type="subunit">
    <text evidence="7">Homotetramer.</text>
</comment>
<comment type="similarity">
    <text evidence="2 7 8">Belongs to the chorismate synthase family.</text>
</comment>
<accession>A0A1I2HCK5</accession>
<dbReference type="Gene3D" id="3.60.150.10">
    <property type="entry name" value="Chorismate synthase AroC"/>
    <property type="match status" value="1"/>
</dbReference>
<feature type="binding site" evidence="7">
    <location>
        <position position="48"/>
    </location>
    <ligand>
        <name>NADP(+)</name>
        <dbReference type="ChEBI" id="CHEBI:58349"/>
    </ligand>
</feature>
<evidence type="ECO:0000256" key="3">
    <source>
        <dbReference type="ARBA" id="ARBA00013036"/>
    </source>
</evidence>
<dbReference type="EC" id="4.2.3.5" evidence="3 7"/>
<evidence type="ECO:0000256" key="4">
    <source>
        <dbReference type="ARBA" id="ARBA00022605"/>
    </source>
</evidence>
<evidence type="ECO:0000256" key="6">
    <source>
        <dbReference type="ARBA" id="ARBA00023239"/>
    </source>
</evidence>
<evidence type="ECO:0000256" key="7">
    <source>
        <dbReference type="HAMAP-Rule" id="MF_00300"/>
    </source>
</evidence>
<dbReference type="PROSITE" id="PS00789">
    <property type="entry name" value="CHORISMATE_SYNTHASE_3"/>
    <property type="match status" value="1"/>
</dbReference>
<evidence type="ECO:0000256" key="8">
    <source>
        <dbReference type="RuleBase" id="RU000605"/>
    </source>
</evidence>
<evidence type="ECO:0000256" key="2">
    <source>
        <dbReference type="ARBA" id="ARBA00008014"/>
    </source>
</evidence>
<feature type="binding site" evidence="7">
    <location>
        <begin position="127"/>
        <end position="129"/>
    </location>
    <ligand>
        <name>FMN</name>
        <dbReference type="ChEBI" id="CHEBI:58210"/>
    </ligand>
</feature>
<dbReference type="GO" id="GO:0009073">
    <property type="term" value="P:aromatic amino acid family biosynthetic process"/>
    <property type="evidence" value="ECO:0007669"/>
    <property type="project" value="UniProtKB-KW"/>
</dbReference>
<comment type="caution">
    <text evidence="7">Lacks conserved residue(s) required for the propagation of feature annotation.</text>
</comment>
<feature type="binding site" evidence="7">
    <location>
        <position position="291"/>
    </location>
    <ligand>
        <name>FMN</name>
        <dbReference type="ChEBI" id="CHEBI:58210"/>
    </ligand>
</feature>
<dbReference type="EMBL" id="FOMX01000040">
    <property type="protein sequence ID" value="SFF27040.1"/>
    <property type="molecule type" value="Genomic_DNA"/>
</dbReference>
<organism evidence="9 10">
    <name type="scientific">Nannocystis exedens</name>
    <dbReference type="NCBI Taxonomy" id="54"/>
    <lineage>
        <taxon>Bacteria</taxon>
        <taxon>Pseudomonadati</taxon>
        <taxon>Myxococcota</taxon>
        <taxon>Polyangia</taxon>
        <taxon>Nannocystales</taxon>
        <taxon>Nannocystaceae</taxon>
        <taxon>Nannocystis</taxon>
    </lineage>
</organism>
<feature type="binding site" evidence="7">
    <location>
        <position position="54"/>
    </location>
    <ligand>
        <name>NADP(+)</name>
        <dbReference type="ChEBI" id="CHEBI:58349"/>
    </ligand>
</feature>
<dbReference type="Proteomes" id="UP000199400">
    <property type="component" value="Unassembled WGS sequence"/>
</dbReference>
<dbReference type="PROSITE" id="PS00787">
    <property type="entry name" value="CHORISMATE_SYNTHASE_1"/>
    <property type="match status" value="1"/>
</dbReference>
<dbReference type="GO" id="GO:0004107">
    <property type="term" value="F:chorismate synthase activity"/>
    <property type="evidence" value="ECO:0007669"/>
    <property type="project" value="UniProtKB-UniRule"/>
</dbReference>
<dbReference type="PROSITE" id="PS00788">
    <property type="entry name" value="CHORISMATE_SYNTHASE_2"/>
    <property type="match status" value="1"/>
</dbReference>
<proteinExistence type="inferred from homology"/>
<keyword evidence="7" id="KW-0274">FAD</keyword>
<dbReference type="InterPro" id="IPR020541">
    <property type="entry name" value="Chorismate_synthase_CS"/>
</dbReference>
<keyword evidence="7" id="KW-0288">FMN</keyword>
<dbReference type="NCBIfam" id="TIGR00033">
    <property type="entry name" value="aroC"/>
    <property type="match status" value="1"/>
</dbReference>
<gene>
    <name evidence="7" type="primary">aroC</name>
    <name evidence="9" type="ORF">SAMN02745121_07858</name>
</gene>
<name>A0A1I2HCK5_9BACT</name>
<dbReference type="RefSeq" id="WP_096328249.1">
    <property type="nucleotide sequence ID" value="NZ_FOMX01000040.1"/>
</dbReference>
<dbReference type="InterPro" id="IPR000453">
    <property type="entry name" value="Chorismate_synth"/>
</dbReference>
<evidence type="ECO:0000313" key="9">
    <source>
        <dbReference type="EMBL" id="SFF27040.1"/>
    </source>
</evidence>
<dbReference type="CDD" id="cd07304">
    <property type="entry name" value="Chorismate_synthase"/>
    <property type="match status" value="1"/>
</dbReference>
<comment type="function">
    <text evidence="7">Catalyzes the anti-1,4-elimination of the C-3 phosphate and the C-6 proR hydrogen from 5-enolpyruvylshikimate-3-phosphate (EPSP) to yield chorismate, which is the branch point compound that serves as the starting substrate for the three terminal pathways of aromatic amino acid biosynthesis. This reaction introduces a second double bond into the aromatic ring system.</text>
</comment>
<dbReference type="STRING" id="54.SAMN02745121_07858"/>
<keyword evidence="7" id="KW-0285">Flavoprotein</keyword>
<dbReference type="GO" id="GO:0010181">
    <property type="term" value="F:FMN binding"/>
    <property type="evidence" value="ECO:0007669"/>
    <property type="project" value="TreeGrafter"/>
</dbReference>
<keyword evidence="10" id="KW-1185">Reference proteome</keyword>
<dbReference type="GO" id="GO:0008652">
    <property type="term" value="P:amino acid biosynthetic process"/>
    <property type="evidence" value="ECO:0007669"/>
    <property type="project" value="UniProtKB-KW"/>
</dbReference>
<feature type="binding site" evidence="7">
    <location>
        <begin position="306"/>
        <end position="310"/>
    </location>
    <ligand>
        <name>FMN</name>
        <dbReference type="ChEBI" id="CHEBI:58210"/>
    </ligand>
</feature>
<reference evidence="10" key="1">
    <citation type="submission" date="2016-10" db="EMBL/GenBank/DDBJ databases">
        <authorList>
            <person name="Varghese N."/>
            <person name="Submissions S."/>
        </authorList>
    </citation>
    <scope>NUCLEOTIDE SEQUENCE [LARGE SCALE GENOMIC DNA]</scope>
    <source>
        <strain evidence="10">ATCC 25963</strain>
    </source>
</reference>
<keyword evidence="4 7" id="KW-0028">Amino-acid biosynthesis</keyword>
<comment type="cofactor">
    <cofactor evidence="7 8">
        <name>FMNH2</name>
        <dbReference type="ChEBI" id="CHEBI:57618"/>
    </cofactor>
    <text evidence="7 8">Reduced FMN (FMNH(2)).</text>
</comment>
<dbReference type="FunFam" id="3.60.150.10:FF:000003">
    <property type="entry name" value="Chorismate synthase"/>
    <property type="match status" value="1"/>
</dbReference>
<dbReference type="GO" id="GO:0005829">
    <property type="term" value="C:cytosol"/>
    <property type="evidence" value="ECO:0007669"/>
    <property type="project" value="TreeGrafter"/>
</dbReference>
<dbReference type="InterPro" id="IPR035904">
    <property type="entry name" value="Chorismate_synth_AroC_sf"/>
</dbReference>
<comment type="pathway">
    <text evidence="1 7 8">Metabolic intermediate biosynthesis; chorismate biosynthesis; chorismate from D-erythrose 4-phosphate and phosphoenolpyruvate: step 7/7.</text>
</comment>
<comment type="catalytic activity">
    <reaction evidence="7 8">
        <text>5-O-(1-carboxyvinyl)-3-phosphoshikimate = chorismate + phosphate</text>
        <dbReference type="Rhea" id="RHEA:21020"/>
        <dbReference type="ChEBI" id="CHEBI:29748"/>
        <dbReference type="ChEBI" id="CHEBI:43474"/>
        <dbReference type="ChEBI" id="CHEBI:57701"/>
        <dbReference type="EC" id="4.2.3.5"/>
    </reaction>
</comment>
<feature type="binding site" evidence="7">
    <location>
        <position position="332"/>
    </location>
    <ligand>
        <name>FMN</name>
        <dbReference type="ChEBI" id="CHEBI:58210"/>
    </ligand>
</feature>
<dbReference type="NCBIfam" id="NF003793">
    <property type="entry name" value="PRK05382.1"/>
    <property type="match status" value="1"/>
</dbReference>
<dbReference type="Pfam" id="PF01264">
    <property type="entry name" value="Chorismate_synt"/>
    <property type="match status" value="1"/>
</dbReference>
<dbReference type="OrthoDB" id="9771806at2"/>
<evidence type="ECO:0000256" key="1">
    <source>
        <dbReference type="ARBA" id="ARBA00005044"/>
    </source>
</evidence>
<sequence>MSGNTFGHVFRVTTFGESHGGGLGVVVDGCPAGHPFPHARIAAQMARRRPGQGKLTSARQEADAVQVYSGLEPETGRTLGTPIMMMVGNSDARSHHYDDLAALYRPSHADYTYDARYGLRAVAGGGRASARETVGRVAAGALAEDLLAALHGVEIVAYVAAVGDVELPAVDEATLTRAQVDASAVRCPEEHVAEAMTAVIEAARKQGDTVGGVVRCVVRGVPAGWGAPVFDKLTADLAKAMMSLPASRGFEVGDGFAATKLRGSQHNDPFVKDAESGQIRTTTNHSGGIQGGISNGEAIRLAVAFKPVATIFQPQQTVNRAGEAVTFQARGRHDPCVLPRAVPMVEAMAALVLCDHMLRARLATMDGLRR</sequence>
<keyword evidence="7" id="KW-0521">NADP</keyword>
<dbReference type="SUPFAM" id="SSF103263">
    <property type="entry name" value="Chorismate synthase, AroC"/>
    <property type="match status" value="1"/>
</dbReference>
<dbReference type="HAMAP" id="MF_00300">
    <property type="entry name" value="Chorismate_synth"/>
    <property type="match status" value="1"/>
</dbReference>
<dbReference type="GO" id="GO:0009423">
    <property type="term" value="P:chorismate biosynthetic process"/>
    <property type="evidence" value="ECO:0007669"/>
    <property type="project" value="UniProtKB-UniRule"/>
</dbReference>
<dbReference type="PIRSF" id="PIRSF001456">
    <property type="entry name" value="Chorismate_synth"/>
    <property type="match status" value="1"/>
</dbReference>
<protein>
    <recommendedName>
        <fullName evidence="3 7">Chorismate synthase</fullName>
        <shortName evidence="7">CS</shortName>
        <ecNumber evidence="3 7">4.2.3.5</ecNumber>
    </recommendedName>
    <alternativeName>
        <fullName evidence="7">5-enolpyruvylshikimate-3-phosphate phospholyase</fullName>
    </alternativeName>
</protein>
<keyword evidence="5 7" id="KW-0057">Aromatic amino acid biosynthesis</keyword>
<evidence type="ECO:0000313" key="10">
    <source>
        <dbReference type="Proteomes" id="UP000199400"/>
    </source>
</evidence>
<keyword evidence="6 7" id="KW-0456">Lyase</keyword>
<dbReference type="PANTHER" id="PTHR21085">
    <property type="entry name" value="CHORISMATE SYNTHASE"/>
    <property type="match status" value="1"/>
</dbReference>
<dbReference type="PANTHER" id="PTHR21085:SF0">
    <property type="entry name" value="CHORISMATE SYNTHASE"/>
    <property type="match status" value="1"/>
</dbReference>
<dbReference type="UniPathway" id="UPA00053">
    <property type="reaction ID" value="UER00090"/>
</dbReference>